<sequence>MNPCNNRFPLRPAAREEAGLFYSDDQADRTLGLDRPVGRVSFANGERMEFTAPQDYLRTIREELPTRDVTGFRFETLTDDPAVRKAADDMTYDLYGEENPRPLEDYVPRQGPEIGGQQM</sequence>
<dbReference type="PATRIC" id="fig|742738.3.peg.4239"/>
<dbReference type="HOGENOM" id="CLU_2058361_0_0_9"/>
<name>A0A096AZ74_FLAPL</name>
<gene>
    <name evidence="2" type="ORF">HMPREF9460_04127</name>
</gene>
<protein>
    <submittedName>
        <fullName evidence="2">Uncharacterized protein</fullName>
    </submittedName>
</protein>
<reference evidence="2 3" key="1">
    <citation type="submission" date="2011-08" db="EMBL/GenBank/DDBJ databases">
        <title>The Genome Sequence of Clostridium orbiscindens 1_3_50AFAA.</title>
        <authorList>
            <consortium name="The Broad Institute Genome Sequencing Platform"/>
            <person name="Earl A."/>
            <person name="Ward D."/>
            <person name="Feldgarden M."/>
            <person name="Gevers D."/>
            <person name="Daigneault M."/>
            <person name="Strauss J."/>
            <person name="Allen-Vercoe E."/>
            <person name="Young S.K."/>
            <person name="Zeng Q."/>
            <person name="Gargeya S."/>
            <person name="Fitzgerald M."/>
            <person name="Haas B."/>
            <person name="Abouelleil A."/>
            <person name="Alvarado L."/>
            <person name="Arachchi H.M."/>
            <person name="Berlin A."/>
            <person name="Brown A."/>
            <person name="Chapman S.B."/>
            <person name="Chen Z."/>
            <person name="Dunbar C."/>
            <person name="Freedman E."/>
            <person name="Gearin G."/>
            <person name="Gellesch M."/>
            <person name="Goldberg J."/>
            <person name="Griggs A."/>
            <person name="Gujja S."/>
            <person name="Heiman D."/>
            <person name="Howarth C."/>
            <person name="Larson L."/>
            <person name="Lui A."/>
            <person name="MacDonald P.J.P."/>
            <person name="Montmayeur A."/>
            <person name="Murphy C."/>
            <person name="Neiman D."/>
            <person name="Pearson M."/>
            <person name="Priest M."/>
            <person name="Roberts A."/>
            <person name="Saif S."/>
            <person name="Shea T."/>
            <person name="Shenoy N."/>
            <person name="Sisk P."/>
            <person name="Stolte C."/>
            <person name="Sykes S."/>
            <person name="Wortman J."/>
            <person name="Nusbaum C."/>
            <person name="Birren B."/>
        </authorList>
    </citation>
    <scope>NUCLEOTIDE SEQUENCE [LARGE SCALE GENOMIC DNA]</scope>
    <source>
        <strain evidence="2 3">1_3_50AFAA</strain>
    </source>
</reference>
<dbReference type="AlphaFoldDB" id="A0A096AZ74"/>
<organism evidence="2 3">
    <name type="scientific">Flavonifractor plautii 1_3_50AFAA</name>
    <dbReference type="NCBI Taxonomy" id="742738"/>
    <lineage>
        <taxon>Bacteria</taxon>
        <taxon>Bacillati</taxon>
        <taxon>Bacillota</taxon>
        <taxon>Clostridia</taxon>
        <taxon>Eubacteriales</taxon>
        <taxon>Oscillospiraceae</taxon>
        <taxon>Flavonifractor</taxon>
    </lineage>
</organism>
<feature type="compositionally biased region" description="Basic and acidic residues" evidence="1">
    <location>
        <begin position="98"/>
        <end position="107"/>
    </location>
</feature>
<comment type="caution">
    <text evidence="2">The sequence shown here is derived from an EMBL/GenBank/DDBJ whole genome shotgun (WGS) entry which is preliminary data.</text>
</comment>
<proteinExistence type="predicted"/>
<dbReference type="RefSeq" id="WP_024725209.1">
    <property type="nucleotide sequence ID" value="NZ_KN174170.1"/>
</dbReference>
<dbReference type="Proteomes" id="UP000029585">
    <property type="component" value="Unassembled WGS sequence"/>
</dbReference>
<accession>A0A096AZ74</accession>
<evidence type="ECO:0000313" key="3">
    <source>
        <dbReference type="Proteomes" id="UP000029585"/>
    </source>
</evidence>
<evidence type="ECO:0000313" key="2">
    <source>
        <dbReference type="EMBL" id="KGF52150.1"/>
    </source>
</evidence>
<keyword evidence="3" id="KW-1185">Reference proteome</keyword>
<feature type="region of interest" description="Disordered" evidence="1">
    <location>
        <begin position="95"/>
        <end position="119"/>
    </location>
</feature>
<evidence type="ECO:0000256" key="1">
    <source>
        <dbReference type="SAM" id="MobiDB-lite"/>
    </source>
</evidence>
<dbReference type="EMBL" id="ADLO01000131">
    <property type="protein sequence ID" value="KGF52150.1"/>
    <property type="molecule type" value="Genomic_DNA"/>
</dbReference>